<feature type="chain" id="PRO_5036210866" description="Chitin-binding type-2 domain-containing protein" evidence="6">
    <location>
        <begin position="17"/>
        <end position="153"/>
    </location>
</feature>
<accession>A0A7R9GJV1</accession>
<keyword evidence="9" id="KW-1185">Reference proteome</keyword>
<evidence type="ECO:0000313" key="8">
    <source>
        <dbReference type="EMBL" id="CAD7285093.1"/>
    </source>
</evidence>
<evidence type="ECO:0000256" key="6">
    <source>
        <dbReference type="SAM" id="SignalP"/>
    </source>
</evidence>
<keyword evidence="5" id="KW-0325">Glycoprotein</keyword>
<dbReference type="EMBL" id="CAJPEX010011654">
    <property type="protein sequence ID" value="CAG0925245.1"/>
    <property type="molecule type" value="Genomic_DNA"/>
</dbReference>
<evidence type="ECO:0000256" key="2">
    <source>
        <dbReference type="ARBA" id="ARBA00022729"/>
    </source>
</evidence>
<dbReference type="InterPro" id="IPR036508">
    <property type="entry name" value="Chitin-bd_dom_sf"/>
</dbReference>
<evidence type="ECO:0000256" key="4">
    <source>
        <dbReference type="ARBA" id="ARBA00023157"/>
    </source>
</evidence>
<organism evidence="8">
    <name type="scientific">Notodromas monacha</name>
    <dbReference type="NCBI Taxonomy" id="399045"/>
    <lineage>
        <taxon>Eukaryota</taxon>
        <taxon>Metazoa</taxon>
        <taxon>Ecdysozoa</taxon>
        <taxon>Arthropoda</taxon>
        <taxon>Crustacea</taxon>
        <taxon>Oligostraca</taxon>
        <taxon>Ostracoda</taxon>
        <taxon>Podocopa</taxon>
        <taxon>Podocopida</taxon>
        <taxon>Cypridocopina</taxon>
        <taxon>Cypridoidea</taxon>
        <taxon>Cyprididae</taxon>
        <taxon>Notodromas</taxon>
    </lineage>
</organism>
<dbReference type="PANTHER" id="PTHR23301:SF0">
    <property type="entry name" value="CHITIN-BINDING TYPE-2 DOMAIN-CONTAINING PROTEIN-RELATED"/>
    <property type="match status" value="1"/>
</dbReference>
<evidence type="ECO:0000256" key="5">
    <source>
        <dbReference type="ARBA" id="ARBA00023180"/>
    </source>
</evidence>
<dbReference type="Gene3D" id="2.170.140.10">
    <property type="entry name" value="Chitin binding domain"/>
    <property type="match status" value="2"/>
</dbReference>
<dbReference type="Proteomes" id="UP000678499">
    <property type="component" value="Unassembled WGS sequence"/>
</dbReference>
<dbReference type="AlphaFoldDB" id="A0A7R9GJV1"/>
<feature type="non-terminal residue" evidence="8">
    <location>
        <position position="153"/>
    </location>
</feature>
<dbReference type="InterPro" id="IPR002557">
    <property type="entry name" value="Chitin-bd_dom"/>
</dbReference>
<keyword evidence="4" id="KW-1015">Disulfide bond</keyword>
<evidence type="ECO:0000313" key="9">
    <source>
        <dbReference type="Proteomes" id="UP000678499"/>
    </source>
</evidence>
<dbReference type="GO" id="GO:0005576">
    <property type="term" value="C:extracellular region"/>
    <property type="evidence" value="ECO:0007669"/>
    <property type="project" value="InterPro"/>
</dbReference>
<name>A0A7R9GJV1_9CRUS</name>
<feature type="domain" description="Chitin-binding type-2" evidence="7">
    <location>
        <begin position="91"/>
        <end position="147"/>
    </location>
</feature>
<protein>
    <recommendedName>
        <fullName evidence="7">Chitin-binding type-2 domain-containing protein</fullName>
    </recommendedName>
</protein>
<dbReference type="SMART" id="SM00494">
    <property type="entry name" value="ChtBD2"/>
    <property type="match status" value="2"/>
</dbReference>
<dbReference type="SUPFAM" id="SSF57625">
    <property type="entry name" value="Invertebrate chitin-binding proteins"/>
    <property type="match status" value="2"/>
</dbReference>
<gene>
    <name evidence="8" type="ORF">NMOB1V02_LOCUS12695</name>
</gene>
<evidence type="ECO:0000259" key="7">
    <source>
        <dbReference type="PROSITE" id="PS50940"/>
    </source>
</evidence>
<dbReference type="GO" id="GO:0008061">
    <property type="term" value="F:chitin binding"/>
    <property type="evidence" value="ECO:0007669"/>
    <property type="project" value="UniProtKB-KW"/>
</dbReference>
<dbReference type="PROSITE" id="PS50940">
    <property type="entry name" value="CHIT_BIND_II"/>
    <property type="match status" value="2"/>
</dbReference>
<dbReference type="PANTHER" id="PTHR23301">
    <property type="entry name" value="CHITIN BINDING PERITROPHIN-A"/>
    <property type="match status" value="1"/>
</dbReference>
<evidence type="ECO:0000256" key="3">
    <source>
        <dbReference type="ARBA" id="ARBA00022737"/>
    </source>
</evidence>
<feature type="domain" description="Chitin-binding type-2" evidence="7">
    <location>
        <begin position="25"/>
        <end position="86"/>
    </location>
</feature>
<dbReference type="OrthoDB" id="6371962at2759"/>
<keyword evidence="2 6" id="KW-0732">Signal</keyword>
<feature type="signal peptide" evidence="6">
    <location>
        <begin position="1"/>
        <end position="16"/>
    </location>
</feature>
<sequence length="153" mass="15958">MKVLGFVLLFVAMASAKPSERNSISAQCPSTNDPNSWAVHLADPEDCGKYYICDWGQAISMPCPSGLHFNPTLQVCDWPANAGCTAGQNPSTEAPATGTAILPNPEDCASFFVCDAGESFLVTCPAGKAFSARYSSCVEAAQDGCTPATEAPV</sequence>
<dbReference type="InterPro" id="IPR051940">
    <property type="entry name" value="Chitin_bind-dev_reg"/>
</dbReference>
<dbReference type="Pfam" id="PF01607">
    <property type="entry name" value="CBM_14"/>
    <property type="match status" value="2"/>
</dbReference>
<proteinExistence type="predicted"/>
<keyword evidence="3" id="KW-0677">Repeat</keyword>
<evidence type="ECO:0000256" key="1">
    <source>
        <dbReference type="ARBA" id="ARBA00022669"/>
    </source>
</evidence>
<dbReference type="EMBL" id="OA893691">
    <property type="protein sequence ID" value="CAD7285093.1"/>
    <property type="molecule type" value="Genomic_DNA"/>
</dbReference>
<reference evidence="8" key="1">
    <citation type="submission" date="2020-11" db="EMBL/GenBank/DDBJ databases">
        <authorList>
            <person name="Tran Van P."/>
        </authorList>
    </citation>
    <scope>NUCLEOTIDE SEQUENCE</scope>
</reference>
<keyword evidence="1" id="KW-0147">Chitin-binding</keyword>